<evidence type="ECO:0000313" key="1">
    <source>
        <dbReference type="EMBL" id="OCT71981.1"/>
    </source>
</evidence>
<feature type="non-terminal residue" evidence="1">
    <location>
        <position position="1"/>
    </location>
</feature>
<name>A0A974CH05_XENLA</name>
<sequence length="65" mass="6994">QSFPGMTITPNLSVKQGKEAVEDTVNQCIQEGQKCVQEVVDKGTEAAKDAANKAVTDIKIGFKQK</sequence>
<accession>A0A974CH05</accession>
<reference evidence="2" key="1">
    <citation type="journal article" date="2016" name="Nature">
        <title>Genome evolution in the allotetraploid frog Xenopus laevis.</title>
        <authorList>
            <person name="Session A.M."/>
            <person name="Uno Y."/>
            <person name="Kwon T."/>
            <person name="Chapman J.A."/>
            <person name="Toyoda A."/>
            <person name="Takahashi S."/>
            <person name="Fukui A."/>
            <person name="Hikosaka A."/>
            <person name="Suzuki A."/>
            <person name="Kondo M."/>
            <person name="van Heeringen S.J."/>
            <person name="Quigley I."/>
            <person name="Heinz S."/>
            <person name="Ogino H."/>
            <person name="Ochi H."/>
            <person name="Hellsten U."/>
            <person name="Lyons J.B."/>
            <person name="Simakov O."/>
            <person name="Putnam N."/>
            <person name="Stites J."/>
            <person name="Kuroki Y."/>
            <person name="Tanaka T."/>
            <person name="Michiue T."/>
            <person name="Watanabe M."/>
            <person name="Bogdanovic O."/>
            <person name="Lister R."/>
            <person name="Georgiou G."/>
            <person name="Paranjpe S.S."/>
            <person name="van Kruijsbergen I."/>
            <person name="Shu S."/>
            <person name="Carlson J."/>
            <person name="Kinoshita T."/>
            <person name="Ohta Y."/>
            <person name="Mawaribuchi S."/>
            <person name="Jenkins J."/>
            <person name="Grimwood J."/>
            <person name="Schmutz J."/>
            <person name="Mitros T."/>
            <person name="Mozaffari S.V."/>
            <person name="Suzuki Y."/>
            <person name="Haramoto Y."/>
            <person name="Yamamoto T.S."/>
            <person name="Takagi C."/>
            <person name="Heald R."/>
            <person name="Miller K."/>
            <person name="Haudenschild C."/>
            <person name="Kitzman J."/>
            <person name="Nakayama T."/>
            <person name="Izutsu Y."/>
            <person name="Robert J."/>
            <person name="Fortriede J."/>
            <person name="Burns K."/>
            <person name="Lotay V."/>
            <person name="Karimi K."/>
            <person name="Yasuoka Y."/>
            <person name="Dichmann D.S."/>
            <person name="Flajnik M.F."/>
            <person name="Houston D.W."/>
            <person name="Shendure J."/>
            <person name="DuPasquier L."/>
            <person name="Vize P.D."/>
            <person name="Zorn A.M."/>
            <person name="Ito M."/>
            <person name="Marcotte E.M."/>
            <person name="Wallingford J.B."/>
            <person name="Ito Y."/>
            <person name="Asashima M."/>
            <person name="Ueno N."/>
            <person name="Matsuda Y."/>
            <person name="Veenstra G.J."/>
            <person name="Fujiyama A."/>
            <person name="Harland R.M."/>
            <person name="Taira M."/>
            <person name="Rokhsar D.S."/>
        </authorList>
    </citation>
    <scope>NUCLEOTIDE SEQUENCE [LARGE SCALE GENOMIC DNA]</scope>
    <source>
        <strain evidence="2">J</strain>
    </source>
</reference>
<dbReference type="Proteomes" id="UP000694892">
    <property type="component" value="Chromosome 7L"/>
</dbReference>
<dbReference type="AlphaFoldDB" id="A0A974CH05"/>
<proteinExistence type="predicted"/>
<protein>
    <submittedName>
        <fullName evidence="1">Uncharacterized protein</fullName>
    </submittedName>
</protein>
<organism evidence="1 2">
    <name type="scientific">Xenopus laevis</name>
    <name type="common">African clawed frog</name>
    <dbReference type="NCBI Taxonomy" id="8355"/>
    <lineage>
        <taxon>Eukaryota</taxon>
        <taxon>Metazoa</taxon>
        <taxon>Chordata</taxon>
        <taxon>Craniata</taxon>
        <taxon>Vertebrata</taxon>
        <taxon>Euteleostomi</taxon>
        <taxon>Amphibia</taxon>
        <taxon>Batrachia</taxon>
        <taxon>Anura</taxon>
        <taxon>Pipoidea</taxon>
        <taxon>Pipidae</taxon>
        <taxon>Xenopodinae</taxon>
        <taxon>Xenopus</taxon>
        <taxon>Xenopus</taxon>
    </lineage>
</organism>
<gene>
    <name evidence="1" type="ORF">XELAEV_18034959mg</name>
</gene>
<evidence type="ECO:0000313" key="2">
    <source>
        <dbReference type="Proteomes" id="UP000694892"/>
    </source>
</evidence>
<dbReference type="EMBL" id="CM004478">
    <property type="protein sequence ID" value="OCT71981.1"/>
    <property type="molecule type" value="Genomic_DNA"/>
</dbReference>